<dbReference type="GeneID" id="14551242"/>
<keyword evidence="1" id="KW-0862">Zinc</keyword>
<dbReference type="AlphaFoldDB" id="A0A0U3GVD6"/>
<accession>A0A0U3GVD6</accession>
<dbReference type="InterPro" id="IPR007527">
    <property type="entry name" value="Znf_SWIM"/>
</dbReference>
<evidence type="ECO:0000259" key="2">
    <source>
        <dbReference type="PROSITE" id="PS50966"/>
    </source>
</evidence>
<keyword evidence="1" id="KW-0863">Zinc-finger</keyword>
<gene>
    <name evidence="3" type="ORF">ATY89_02780</name>
    <name evidence="4" type="ORF">ATZ20_05805</name>
</gene>
<evidence type="ECO:0000256" key="1">
    <source>
        <dbReference type="PROSITE-ProRule" id="PRU00325"/>
    </source>
</evidence>
<sequence>MLRDYYKLKRSKQAIIEDRILKLKVGSSLVSVFVFLGKDKDYLMVKDKYCTCPFFFFNKQKLKCYHLISLDYVINKDDILVINLDVDTFKKILVELYTFEKSFILRRILSR</sequence>
<feature type="domain" description="SWIM-type" evidence="2">
    <location>
        <begin position="32"/>
        <end position="75"/>
    </location>
</feature>
<dbReference type="Proteomes" id="UP000065473">
    <property type="component" value="Chromosome"/>
</dbReference>
<reference evidence="5 6" key="1">
    <citation type="submission" date="2015-12" db="EMBL/GenBank/DDBJ databases">
        <title>A stable core within a dynamic pangenome in Sulfolobus acidocaldarius.</title>
        <authorList>
            <person name="Anderson R."/>
            <person name="Kouris A."/>
            <person name="Seward C."/>
            <person name="Campbell K."/>
            <person name="Whitaker R."/>
        </authorList>
    </citation>
    <scope>NUCLEOTIDE SEQUENCE [LARGE SCALE GENOMIC DNA]</scope>
    <source>
        <strain evidence="3 6">GG12-C01-09</strain>
        <strain evidence="4 5">NG05B_CO5_07</strain>
    </source>
</reference>
<dbReference type="OMA" id="CYHILAL"/>
<organism evidence="3 6">
    <name type="scientific">Sulfolobus acidocaldarius</name>
    <dbReference type="NCBI Taxonomy" id="2285"/>
    <lineage>
        <taxon>Archaea</taxon>
        <taxon>Thermoproteota</taxon>
        <taxon>Thermoprotei</taxon>
        <taxon>Sulfolobales</taxon>
        <taxon>Sulfolobaceae</taxon>
        <taxon>Sulfolobus</taxon>
    </lineage>
</organism>
<dbReference type="GO" id="GO:0008270">
    <property type="term" value="F:zinc ion binding"/>
    <property type="evidence" value="ECO:0007669"/>
    <property type="project" value="UniProtKB-KW"/>
</dbReference>
<name>A0A0U3GVD6_9CREN</name>
<dbReference type="PaxDb" id="1435377-SUSAZ_03275"/>
<evidence type="ECO:0000313" key="6">
    <source>
        <dbReference type="Proteomes" id="UP000065473"/>
    </source>
</evidence>
<dbReference type="STRING" id="1435377.SUSAZ_03275"/>
<keyword evidence="1" id="KW-0479">Metal-binding</keyword>
<dbReference type="Proteomes" id="UP000060043">
    <property type="component" value="Chromosome"/>
</dbReference>
<protein>
    <recommendedName>
        <fullName evidence="2">SWIM-type domain-containing protein</fullName>
    </recommendedName>
</protein>
<dbReference type="OrthoDB" id="12242at2157"/>
<evidence type="ECO:0000313" key="5">
    <source>
        <dbReference type="Proteomes" id="UP000060043"/>
    </source>
</evidence>
<dbReference type="PROSITE" id="PS50966">
    <property type="entry name" value="ZF_SWIM"/>
    <property type="match status" value="1"/>
</dbReference>
<dbReference type="RefSeq" id="WP_011277606.1">
    <property type="nucleotide sequence ID" value="NZ_BHWZ01000001.1"/>
</dbReference>
<dbReference type="EMBL" id="CP013695">
    <property type="protein sequence ID" value="ALU31709.1"/>
    <property type="molecule type" value="Genomic_DNA"/>
</dbReference>
<dbReference type="EMBL" id="CP013694">
    <property type="protein sequence ID" value="ALU28982.1"/>
    <property type="molecule type" value="Genomic_DNA"/>
</dbReference>
<proteinExistence type="predicted"/>
<evidence type="ECO:0000313" key="4">
    <source>
        <dbReference type="EMBL" id="ALU31709.1"/>
    </source>
</evidence>
<evidence type="ECO:0000313" key="3">
    <source>
        <dbReference type="EMBL" id="ALU28982.1"/>
    </source>
</evidence>